<keyword evidence="2" id="KW-1185">Reference proteome</keyword>
<reference evidence="3" key="1">
    <citation type="submission" date="2016-11" db="UniProtKB">
        <authorList>
            <consortium name="WormBaseParasite"/>
        </authorList>
    </citation>
    <scope>IDENTIFICATION</scope>
</reference>
<evidence type="ECO:0000313" key="2">
    <source>
        <dbReference type="Proteomes" id="UP000095287"/>
    </source>
</evidence>
<proteinExistence type="predicted"/>
<evidence type="ECO:0000256" key="1">
    <source>
        <dbReference type="SAM" id="MobiDB-lite"/>
    </source>
</evidence>
<sequence>MKRCAAALLPLPMPPIGSGHLTTPEQRDPARNGQIGPKRNWRACLLVAQAQQHQAQQRAHQRGQQQRQRQDLPAAPGAEHGQQLEIAIAHALLAGDQLEQPVHRPQAQVAGHGAPQ</sequence>
<name>A0A1I8ALD1_9BILA</name>
<protein>
    <submittedName>
        <fullName evidence="3">Secreted protein</fullName>
    </submittedName>
</protein>
<dbReference type="WBParaSite" id="L893_g6911.t1">
    <property type="protein sequence ID" value="L893_g6911.t1"/>
    <property type="gene ID" value="L893_g6911"/>
</dbReference>
<feature type="region of interest" description="Disordered" evidence="1">
    <location>
        <begin position="97"/>
        <end position="116"/>
    </location>
</feature>
<dbReference type="Proteomes" id="UP000095287">
    <property type="component" value="Unplaced"/>
</dbReference>
<evidence type="ECO:0000313" key="3">
    <source>
        <dbReference type="WBParaSite" id="L893_g6911.t1"/>
    </source>
</evidence>
<feature type="compositionally biased region" description="Low complexity" evidence="1">
    <location>
        <begin position="1"/>
        <end position="10"/>
    </location>
</feature>
<organism evidence="2 3">
    <name type="scientific">Steinernema glaseri</name>
    <dbReference type="NCBI Taxonomy" id="37863"/>
    <lineage>
        <taxon>Eukaryota</taxon>
        <taxon>Metazoa</taxon>
        <taxon>Ecdysozoa</taxon>
        <taxon>Nematoda</taxon>
        <taxon>Chromadorea</taxon>
        <taxon>Rhabditida</taxon>
        <taxon>Tylenchina</taxon>
        <taxon>Panagrolaimomorpha</taxon>
        <taxon>Strongyloidoidea</taxon>
        <taxon>Steinernematidae</taxon>
        <taxon>Steinernema</taxon>
    </lineage>
</organism>
<feature type="region of interest" description="Disordered" evidence="1">
    <location>
        <begin position="1"/>
        <end position="36"/>
    </location>
</feature>
<accession>A0A1I8ALD1</accession>
<dbReference type="AlphaFoldDB" id="A0A1I8ALD1"/>
<feature type="compositionally biased region" description="Low complexity" evidence="1">
    <location>
        <begin position="52"/>
        <end position="67"/>
    </location>
</feature>
<feature type="region of interest" description="Disordered" evidence="1">
    <location>
        <begin position="52"/>
        <end position="83"/>
    </location>
</feature>